<proteinExistence type="predicted"/>
<evidence type="ECO:0000313" key="2">
    <source>
        <dbReference type="EMBL" id="GJT63448.1"/>
    </source>
</evidence>
<organism evidence="2 3">
    <name type="scientific">Tanacetum coccineum</name>
    <dbReference type="NCBI Taxonomy" id="301880"/>
    <lineage>
        <taxon>Eukaryota</taxon>
        <taxon>Viridiplantae</taxon>
        <taxon>Streptophyta</taxon>
        <taxon>Embryophyta</taxon>
        <taxon>Tracheophyta</taxon>
        <taxon>Spermatophyta</taxon>
        <taxon>Magnoliopsida</taxon>
        <taxon>eudicotyledons</taxon>
        <taxon>Gunneridae</taxon>
        <taxon>Pentapetalae</taxon>
        <taxon>asterids</taxon>
        <taxon>campanulids</taxon>
        <taxon>Asterales</taxon>
        <taxon>Asteraceae</taxon>
        <taxon>Asteroideae</taxon>
        <taxon>Anthemideae</taxon>
        <taxon>Anthemidinae</taxon>
        <taxon>Tanacetum</taxon>
    </lineage>
</organism>
<dbReference type="PANTHER" id="PTHR32246">
    <property type="entry name" value="INGRESSION PROTEIN FIC1"/>
    <property type="match status" value="1"/>
</dbReference>
<dbReference type="Proteomes" id="UP001151760">
    <property type="component" value="Unassembled WGS sequence"/>
</dbReference>
<dbReference type="InterPro" id="IPR000008">
    <property type="entry name" value="C2_dom"/>
</dbReference>
<name>A0ABQ5FJE9_9ASTR</name>
<protein>
    <submittedName>
        <fullName evidence="2">C2 calcium-dependent membrane-targeting protein</fullName>
    </submittedName>
</protein>
<dbReference type="PANTHER" id="PTHR32246:SF173">
    <property type="entry name" value="C2 DOMAIN-CONTAINING PROTEIN"/>
    <property type="match status" value="1"/>
</dbReference>
<feature type="domain" description="C2" evidence="1">
    <location>
        <begin position="1"/>
        <end position="106"/>
    </location>
</feature>
<dbReference type="Gene3D" id="2.60.40.150">
    <property type="entry name" value="C2 domain"/>
    <property type="match status" value="1"/>
</dbReference>
<dbReference type="PROSITE" id="PS50004">
    <property type="entry name" value="C2"/>
    <property type="match status" value="1"/>
</dbReference>
<reference evidence="2" key="1">
    <citation type="journal article" date="2022" name="Int. J. Mol. Sci.">
        <title>Draft Genome of Tanacetum Coccineum: Genomic Comparison of Closely Related Tanacetum-Family Plants.</title>
        <authorList>
            <person name="Yamashiro T."/>
            <person name="Shiraishi A."/>
            <person name="Nakayama K."/>
            <person name="Satake H."/>
        </authorList>
    </citation>
    <scope>NUCLEOTIDE SEQUENCE</scope>
</reference>
<comment type="caution">
    <text evidence="2">The sequence shown here is derived from an EMBL/GenBank/DDBJ whole genome shotgun (WGS) entry which is preliminary data.</text>
</comment>
<dbReference type="Pfam" id="PF00168">
    <property type="entry name" value="C2"/>
    <property type="match status" value="1"/>
</dbReference>
<dbReference type="SUPFAM" id="SSF49562">
    <property type="entry name" value="C2 domain (Calcium/lipid-binding domain, CaLB)"/>
    <property type="match status" value="1"/>
</dbReference>
<sequence length="184" mass="19642">MECRTLVLTIICAGGLKSVSKYNVYVVVRGTGGKKLQITPYLAGSSELTWNFPMKFTIDEAEGLKDGLNLVIKIMAVNWLIRKTLGKVRVPIKDLMKGIKDEGKESELVTYPVVSRMAETGASLTFSYEFGKKFLHKVEAPYTSSGSNLQISSLEFGELLTAVADVSVQGCGCGGGCGGGGCGD</sequence>
<evidence type="ECO:0000313" key="3">
    <source>
        <dbReference type="Proteomes" id="UP001151760"/>
    </source>
</evidence>
<accession>A0ABQ5FJE9</accession>
<gene>
    <name evidence="2" type="ORF">Tco_1006981</name>
</gene>
<reference evidence="2" key="2">
    <citation type="submission" date="2022-01" db="EMBL/GenBank/DDBJ databases">
        <authorList>
            <person name="Yamashiro T."/>
            <person name="Shiraishi A."/>
            <person name="Satake H."/>
            <person name="Nakayama K."/>
        </authorList>
    </citation>
    <scope>NUCLEOTIDE SEQUENCE</scope>
</reference>
<keyword evidence="3" id="KW-1185">Reference proteome</keyword>
<evidence type="ECO:0000259" key="1">
    <source>
        <dbReference type="PROSITE" id="PS50004"/>
    </source>
</evidence>
<dbReference type="InterPro" id="IPR035892">
    <property type="entry name" value="C2_domain_sf"/>
</dbReference>
<dbReference type="SMART" id="SM00239">
    <property type="entry name" value="C2"/>
    <property type="match status" value="1"/>
</dbReference>
<dbReference type="EMBL" id="BQNB010017461">
    <property type="protein sequence ID" value="GJT63448.1"/>
    <property type="molecule type" value="Genomic_DNA"/>
</dbReference>